<feature type="signal peptide" evidence="1">
    <location>
        <begin position="1"/>
        <end position="24"/>
    </location>
</feature>
<feature type="domain" description="DUF2059" evidence="2">
    <location>
        <begin position="73"/>
        <end position="125"/>
    </location>
</feature>
<dbReference type="Pfam" id="PF09832">
    <property type="entry name" value="DUF2059"/>
    <property type="match status" value="1"/>
</dbReference>
<accession>A0ABW5SC48</accession>
<protein>
    <submittedName>
        <fullName evidence="3">DUF2059 domain-containing protein</fullName>
    </submittedName>
</protein>
<dbReference type="Proteomes" id="UP001597357">
    <property type="component" value="Unassembled WGS sequence"/>
</dbReference>
<comment type="caution">
    <text evidence="3">The sequence shown here is derived from an EMBL/GenBank/DDBJ whole genome shotgun (WGS) entry which is preliminary data.</text>
</comment>
<evidence type="ECO:0000313" key="4">
    <source>
        <dbReference type="Proteomes" id="UP001597357"/>
    </source>
</evidence>
<evidence type="ECO:0000256" key="1">
    <source>
        <dbReference type="SAM" id="SignalP"/>
    </source>
</evidence>
<name>A0ABW5SC48_9FLAO</name>
<sequence length="146" mass="16494">MKKSTLFQVFLLLLLTLPASKIQAQESIDSGLRKLIEAQSGNMIENALSQIIVNIPESNRDAFKAEVKNMFDAMYTDVIAVYKEHCTEADLKKLLAFYETPAGKRILGKTSEIMMESQAIGQQMGVNKLYPLMQKYMVEQPVENED</sequence>
<keyword evidence="4" id="KW-1185">Reference proteome</keyword>
<evidence type="ECO:0000313" key="3">
    <source>
        <dbReference type="EMBL" id="MFD2697323.1"/>
    </source>
</evidence>
<feature type="chain" id="PRO_5047345056" evidence="1">
    <location>
        <begin position="25"/>
        <end position="146"/>
    </location>
</feature>
<organism evidence="3 4">
    <name type="scientific">Mesonia sediminis</name>
    <dbReference type="NCBI Taxonomy" id="1703946"/>
    <lineage>
        <taxon>Bacteria</taxon>
        <taxon>Pseudomonadati</taxon>
        <taxon>Bacteroidota</taxon>
        <taxon>Flavobacteriia</taxon>
        <taxon>Flavobacteriales</taxon>
        <taxon>Flavobacteriaceae</taxon>
        <taxon>Mesonia</taxon>
    </lineage>
</organism>
<reference evidence="4" key="1">
    <citation type="journal article" date="2019" name="Int. J. Syst. Evol. Microbiol.">
        <title>The Global Catalogue of Microorganisms (GCM) 10K type strain sequencing project: providing services to taxonomists for standard genome sequencing and annotation.</title>
        <authorList>
            <consortium name="The Broad Institute Genomics Platform"/>
            <consortium name="The Broad Institute Genome Sequencing Center for Infectious Disease"/>
            <person name="Wu L."/>
            <person name="Ma J."/>
        </authorList>
    </citation>
    <scope>NUCLEOTIDE SEQUENCE [LARGE SCALE GENOMIC DNA]</scope>
    <source>
        <strain evidence="4">KCTC 42255</strain>
    </source>
</reference>
<keyword evidence="1" id="KW-0732">Signal</keyword>
<gene>
    <name evidence="3" type="ORF">ACFSQ0_04910</name>
</gene>
<dbReference type="RefSeq" id="WP_379044970.1">
    <property type="nucleotide sequence ID" value="NZ_JBHULZ010000023.1"/>
</dbReference>
<dbReference type="InterPro" id="IPR018637">
    <property type="entry name" value="DUF2059"/>
</dbReference>
<evidence type="ECO:0000259" key="2">
    <source>
        <dbReference type="Pfam" id="PF09832"/>
    </source>
</evidence>
<proteinExistence type="predicted"/>
<dbReference type="EMBL" id="JBHULZ010000023">
    <property type="protein sequence ID" value="MFD2697323.1"/>
    <property type="molecule type" value="Genomic_DNA"/>
</dbReference>